<dbReference type="Gene3D" id="1.10.260.40">
    <property type="entry name" value="lambda repressor-like DNA-binding domains"/>
    <property type="match status" value="1"/>
</dbReference>
<accession>A0ABV6V8F6</accession>
<dbReference type="CDD" id="cd00093">
    <property type="entry name" value="HTH_XRE"/>
    <property type="match status" value="1"/>
</dbReference>
<gene>
    <name evidence="2" type="ORF">ACEZDG_12045</name>
</gene>
<comment type="caution">
    <text evidence="2">The sequence shown here is derived from an EMBL/GenBank/DDBJ whole genome shotgun (WGS) entry which is preliminary data.</text>
</comment>
<dbReference type="EMBL" id="JBHEZX010000004">
    <property type="protein sequence ID" value="MFC1410005.1"/>
    <property type="molecule type" value="Genomic_DNA"/>
</dbReference>
<dbReference type="RefSeq" id="WP_380506812.1">
    <property type="nucleotide sequence ID" value="NZ_JBHEZX010000004.1"/>
</dbReference>
<evidence type="ECO:0000259" key="1">
    <source>
        <dbReference type="PROSITE" id="PS50943"/>
    </source>
</evidence>
<dbReference type="InterPro" id="IPR010982">
    <property type="entry name" value="Lambda_DNA-bd_dom_sf"/>
</dbReference>
<reference evidence="2 3" key="1">
    <citation type="submission" date="2024-09" db="EMBL/GenBank/DDBJ databases">
        <authorList>
            <person name="Lee S.D."/>
        </authorList>
    </citation>
    <scope>NUCLEOTIDE SEQUENCE [LARGE SCALE GENOMIC DNA]</scope>
    <source>
        <strain evidence="2 3">N1-1</strain>
    </source>
</reference>
<dbReference type="SUPFAM" id="SSF47413">
    <property type="entry name" value="lambda repressor-like DNA-binding domains"/>
    <property type="match status" value="1"/>
</dbReference>
<dbReference type="InterPro" id="IPR001387">
    <property type="entry name" value="Cro/C1-type_HTH"/>
</dbReference>
<feature type="domain" description="HTH cro/C1-type" evidence="1">
    <location>
        <begin position="13"/>
        <end position="67"/>
    </location>
</feature>
<keyword evidence="3" id="KW-1185">Reference proteome</keyword>
<protein>
    <submittedName>
        <fullName evidence="2">Helix-turn-helix domain-containing protein</fullName>
    </submittedName>
</protein>
<evidence type="ECO:0000313" key="3">
    <source>
        <dbReference type="Proteomes" id="UP001592582"/>
    </source>
</evidence>
<organism evidence="2 3">
    <name type="scientific">Streptacidiphilus alkalitolerans</name>
    <dbReference type="NCBI Taxonomy" id="3342712"/>
    <lineage>
        <taxon>Bacteria</taxon>
        <taxon>Bacillati</taxon>
        <taxon>Actinomycetota</taxon>
        <taxon>Actinomycetes</taxon>
        <taxon>Kitasatosporales</taxon>
        <taxon>Streptomycetaceae</taxon>
        <taxon>Streptacidiphilus</taxon>
    </lineage>
</organism>
<dbReference type="SMART" id="SM00530">
    <property type="entry name" value="HTH_XRE"/>
    <property type="match status" value="1"/>
</dbReference>
<dbReference type="PROSITE" id="PS50943">
    <property type="entry name" value="HTH_CROC1"/>
    <property type="match status" value="1"/>
</dbReference>
<sequence>MPLADPSGVGTRIAVARKSRRLKQSDLADLANISLDTVKAVEQSRRNPSESVLDAIADALNVDPSRLLGTSERSDSRVHLAIPALRATVDAYDLPDDGPVRDLRSLQDSVTELEAWRLAARYTQLARGLPDRLAELTRALDVCTGPDHLAVSRLLVSAYRSADAVAYKHGYLDLSARLIELMRWAATNSEDPVLDAVTSYVRMEIFFASRVEANLVTGLRMLETSIDRAPAPDDCPAQAAIGALHMRAAVVAGRMKDKASAHMHLAQARPLADGLREGVYAGTAFGPASFRVHEVAVAVELGDGPTALAAAREWKPPTDLPAERRSHYYIDVARAQLWQNRSADAFESLKVARRIAPQHCHEHPQVRDVLRSLVRSQRSNQKALLGYAEWAGAV</sequence>
<dbReference type="Pfam" id="PF01381">
    <property type="entry name" value="HTH_3"/>
    <property type="match status" value="1"/>
</dbReference>
<proteinExistence type="predicted"/>
<dbReference type="Proteomes" id="UP001592582">
    <property type="component" value="Unassembled WGS sequence"/>
</dbReference>
<name>A0ABV6V8F6_9ACTN</name>
<evidence type="ECO:0000313" key="2">
    <source>
        <dbReference type="EMBL" id="MFC1410005.1"/>
    </source>
</evidence>